<name>A0AAE0U4L7_9PEZI</name>
<reference evidence="6" key="2">
    <citation type="submission" date="2023-06" db="EMBL/GenBank/DDBJ databases">
        <authorList>
            <consortium name="Lawrence Berkeley National Laboratory"/>
            <person name="Haridas S."/>
            <person name="Hensen N."/>
            <person name="Bonometti L."/>
            <person name="Westerberg I."/>
            <person name="Brannstrom I.O."/>
            <person name="Guillou S."/>
            <person name="Cros-Aarteil S."/>
            <person name="Calhoun S."/>
            <person name="Kuo A."/>
            <person name="Mondo S."/>
            <person name="Pangilinan J."/>
            <person name="Riley R."/>
            <person name="LaButti K."/>
            <person name="Andreopoulos B."/>
            <person name="Lipzen A."/>
            <person name="Chen C."/>
            <person name="Yanf M."/>
            <person name="Daum C."/>
            <person name="Ng V."/>
            <person name="Clum A."/>
            <person name="Steindorff A."/>
            <person name="Ohm R."/>
            <person name="Martin F."/>
            <person name="Silar P."/>
            <person name="Natvig D."/>
            <person name="Lalanne C."/>
            <person name="Gautier V."/>
            <person name="Ament-velasquez S.L."/>
            <person name="Kruys A."/>
            <person name="Hutchinson M.I."/>
            <person name="Powell A.J."/>
            <person name="Barry K."/>
            <person name="Miller A.N."/>
            <person name="Grigoriev I.V."/>
            <person name="Debuchy R."/>
            <person name="Gladieux P."/>
            <person name="Thoren M.H."/>
            <person name="Johannesson H."/>
        </authorList>
    </citation>
    <scope>NUCLEOTIDE SEQUENCE</scope>
    <source>
        <strain evidence="6">CBS 232.78</strain>
    </source>
</reference>
<accession>A0AAE0U4L7</accession>
<reference evidence="6" key="1">
    <citation type="journal article" date="2023" name="Mol. Phylogenet. Evol.">
        <title>Genome-scale phylogeny and comparative genomics of the fungal order Sordariales.</title>
        <authorList>
            <person name="Hensen N."/>
            <person name="Bonometti L."/>
            <person name="Westerberg I."/>
            <person name="Brannstrom I.O."/>
            <person name="Guillou S."/>
            <person name="Cros-Aarteil S."/>
            <person name="Calhoun S."/>
            <person name="Haridas S."/>
            <person name="Kuo A."/>
            <person name="Mondo S."/>
            <person name="Pangilinan J."/>
            <person name="Riley R."/>
            <person name="LaButti K."/>
            <person name="Andreopoulos B."/>
            <person name="Lipzen A."/>
            <person name="Chen C."/>
            <person name="Yan M."/>
            <person name="Daum C."/>
            <person name="Ng V."/>
            <person name="Clum A."/>
            <person name="Steindorff A."/>
            <person name="Ohm R.A."/>
            <person name="Martin F."/>
            <person name="Silar P."/>
            <person name="Natvig D.O."/>
            <person name="Lalanne C."/>
            <person name="Gautier V."/>
            <person name="Ament-Velasquez S.L."/>
            <person name="Kruys A."/>
            <person name="Hutchinson M.I."/>
            <person name="Powell A.J."/>
            <person name="Barry K."/>
            <person name="Miller A.N."/>
            <person name="Grigoriev I.V."/>
            <person name="Debuchy R."/>
            <person name="Gladieux P."/>
            <person name="Hiltunen Thoren M."/>
            <person name="Johannesson H."/>
        </authorList>
    </citation>
    <scope>NUCLEOTIDE SEQUENCE</scope>
    <source>
        <strain evidence="6">CBS 232.78</strain>
    </source>
</reference>
<comment type="similarity">
    <text evidence="1">Belongs to the Gfa family.</text>
</comment>
<dbReference type="AlphaFoldDB" id="A0AAE0U4L7"/>
<dbReference type="Pfam" id="PF04828">
    <property type="entry name" value="GFA"/>
    <property type="match status" value="1"/>
</dbReference>
<dbReference type="SUPFAM" id="SSF51316">
    <property type="entry name" value="Mss4-like"/>
    <property type="match status" value="1"/>
</dbReference>
<evidence type="ECO:0000313" key="6">
    <source>
        <dbReference type="EMBL" id="KAK3390771.1"/>
    </source>
</evidence>
<evidence type="ECO:0000256" key="4">
    <source>
        <dbReference type="ARBA" id="ARBA00023239"/>
    </source>
</evidence>
<keyword evidence="7" id="KW-1185">Reference proteome</keyword>
<evidence type="ECO:0000313" key="7">
    <source>
        <dbReference type="Proteomes" id="UP001285441"/>
    </source>
</evidence>
<evidence type="ECO:0000256" key="1">
    <source>
        <dbReference type="ARBA" id="ARBA00005495"/>
    </source>
</evidence>
<dbReference type="InterPro" id="IPR006913">
    <property type="entry name" value="CENP-V/GFA"/>
</dbReference>
<dbReference type="PANTHER" id="PTHR33337:SF40">
    <property type="entry name" value="CENP-V_GFA DOMAIN-CONTAINING PROTEIN-RELATED"/>
    <property type="match status" value="1"/>
</dbReference>
<dbReference type="GO" id="GO:0046872">
    <property type="term" value="F:metal ion binding"/>
    <property type="evidence" value="ECO:0007669"/>
    <property type="project" value="UniProtKB-KW"/>
</dbReference>
<dbReference type="PANTHER" id="PTHR33337">
    <property type="entry name" value="GFA DOMAIN-CONTAINING PROTEIN"/>
    <property type="match status" value="1"/>
</dbReference>
<dbReference type="Gene3D" id="3.90.1590.10">
    <property type="entry name" value="glutathione-dependent formaldehyde- activating enzyme (gfa)"/>
    <property type="match status" value="1"/>
</dbReference>
<sequence>MASNFPTPKLVKGGCLCGALRYQVNFPADHDFIASSSTCQCTQCRKQTASLFLLSHNAPDAAFQLTGDLSALKHFNASPSAERGFCSQCGSFLYWRPKNRPNPYYCFTVGTVDPLYLFGEGADGVETGGQDEPVPKGGYGVALASGQGHHYYCANEIPGVTDNIPLLGLGGKGGTRFQGDD</sequence>
<organism evidence="6 7">
    <name type="scientific">Podospora didyma</name>
    <dbReference type="NCBI Taxonomy" id="330526"/>
    <lineage>
        <taxon>Eukaryota</taxon>
        <taxon>Fungi</taxon>
        <taxon>Dikarya</taxon>
        <taxon>Ascomycota</taxon>
        <taxon>Pezizomycotina</taxon>
        <taxon>Sordariomycetes</taxon>
        <taxon>Sordariomycetidae</taxon>
        <taxon>Sordariales</taxon>
        <taxon>Podosporaceae</taxon>
        <taxon>Podospora</taxon>
    </lineage>
</organism>
<dbReference type="PROSITE" id="PS51891">
    <property type="entry name" value="CENP_V_GFA"/>
    <property type="match status" value="1"/>
</dbReference>
<gene>
    <name evidence="6" type="ORF">B0H63DRAFT_446867</name>
</gene>
<keyword evidence="2" id="KW-0479">Metal-binding</keyword>
<evidence type="ECO:0000256" key="3">
    <source>
        <dbReference type="ARBA" id="ARBA00022833"/>
    </source>
</evidence>
<proteinExistence type="inferred from homology"/>
<keyword evidence="3" id="KW-0862">Zinc</keyword>
<dbReference type="Proteomes" id="UP001285441">
    <property type="component" value="Unassembled WGS sequence"/>
</dbReference>
<keyword evidence="4" id="KW-0456">Lyase</keyword>
<dbReference type="GO" id="GO:0016846">
    <property type="term" value="F:carbon-sulfur lyase activity"/>
    <property type="evidence" value="ECO:0007669"/>
    <property type="project" value="InterPro"/>
</dbReference>
<protein>
    <submittedName>
        <fullName evidence="6">Mss4-like protein</fullName>
    </submittedName>
</protein>
<dbReference type="InterPro" id="IPR011057">
    <property type="entry name" value="Mss4-like_sf"/>
</dbReference>
<evidence type="ECO:0000256" key="2">
    <source>
        <dbReference type="ARBA" id="ARBA00022723"/>
    </source>
</evidence>
<comment type="caution">
    <text evidence="6">The sequence shown here is derived from an EMBL/GenBank/DDBJ whole genome shotgun (WGS) entry which is preliminary data.</text>
</comment>
<evidence type="ECO:0000259" key="5">
    <source>
        <dbReference type="PROSITE" id="PS51891"/>
    </source>
</evidence>
<dbReference type="EMBL" id="JAULSW010000002">
    <property type="protein sequence ID" value="KAK3390771.1"/>
    <property type="molecule type" value="Genomic_DNA"/>
</dbReference>
<feature type="domain" description="CENP-V/GFA" evidence="5">
    <location>
        <begin position="11"/>
        <end position="133"/>
    </location>
</feature>